<dbReference type="EMBL" id="CAXLJL010000101">
    <property type="protein sequence ID" value="CAL5131596.1"/>
    <property type="molecule type" value="Genomic_DNA"/>
</dbReference>
<organism evidence="3 4">
    <name type="scientific">Calicophoron daubneyi</name>
    <name type="common">Rumen fluke</name>
    <name type="synonym">Paramphistomum daubneyi</name>
    <dbReference type="NCBI Taxonomy" id="300641"/>
    <lineage>
        <taxon>Eukaryota</taxon>
        <taxon>Metazoa</taxon>
        <taxon>Spiralia</taxon>
        <taxon>Lophotrochozoa</taxon>
        <taxon>Platyhelminthes</taxon>
        <taxon>Trematoda</taxon>
        <taxon>Digenea</taxon>
        <taxon>Plagiorchiida</taxon>
        <taxon>Pronocephalata</taxon>
        <taxon>Paramphistomoidea</taxon>
        <taxon>Paramphistomidae</taxon>
        <taxon>Calicophoron</taxon>
    </lineage>
</organism>
<dbReference type="SMART" id="SM00034">
    <property type="entry name" value="CLECT"/>
    <property type="match status" value="1"/>
</dbReference>
<keyword evidence="1" id="KW-0732">Signal</keyword>
<accession>A0AAV2T5Z2</accession>
<evidence type="ECO:0000313" key="3">
    <source>
        <dbReference type="EMBL" id="CAL5131596.1"/>
    </source>
</evidence>
<sequence length="169" mass="19610">MRQSYVTCSILFYLICGITYVQCLRNPLDQPINCSAIIDMYTPQHLRKTNHWDVICKNPTFGKCYLVFKELFDHNSAVDNCHNKGAKIVRPESKKESEFLAEIAGGDFHLPQTRRMEGEPYDFEGDESTYSNFIWFIDSYNGLCLAASTWKAVWRPIECEKKLVTICQF</sequence>
<comment type="caution">
    <text evidence="3">The sequence shown here is derived from an EMBL/GenBank/DDBJ whole genome shotgun (WGS) entry which is preliminary data.</text>
</comment>
<dbReference type="InterPro" id="IPR001304">
    <property type="entry name" value="C-type_lectin-like"/>
</dbReference>
<dbReference type="AlphaFoldDB" id="A0AAV2T5Z2"/>
<feature type="domain" description="C-type lectin" evidence="2">
    <location>
        <begin position="60"/>
        <end position="168"/>
    </location>
</feature>
<name>A0AAV2T5Z2_CALDB</name>
<dbReference type="PROSITE" id="PS50041">
    <property type="entry name" value="C_TYPE_LECTIN_2"/>
    <property type="match status" value="1"/>
</dbReference>
<feature type="chain" id="PRO_5043999471" description="C-type lectin domain-containing protein" evidence="1">
    <location>
        <begin position="24"/>
        <end position="169"/>
    </location>
</feature>
<protein>
    <recommendedName>
        <fullName evidence="2">C-type lectin domain-containing protein</fullName>
    </recommendedName>
</protein>
<dbReference type="Gene3D" id="3.10.100.10">
    <property type="entry name" value="Mannose-Binding Protein A, subunit A"/>
    <property type="match status" value="1"/>
</dbReference>
<dbReference type="CDD" id="cd00037">
    <property type="entry name" value="CLECT"/>
    <property type="match status" value="1"/>
</dbReference>
<dbReference type="SUPFAM" id="SSF56436">
    <property type="entry name" value="C-type lectin-like"/>
    <property type="match status" value="1"/>
</dbReference>
<proteinExistence type="predicted"/>
<dbReference type="InterPro" id="IPR016186">
    <property type="entry name" value="C-type_lectin-like/link_sf"/>
</dbReference>
<dbReference type="Pfam" id="PF00059">
    <property type="entry name" value="Lectin_C"/>
    <property type="match status" value="1"/>
</dbReference>
<evidence type="ECO:0000313" key="4">
    <source>
        <dbReference type="Proteomes" id="UP001497525"/>
    </source>
</evidence>
<gene>
    <name evidence="3" type="ORF">CDAUBV1_LOCUS4084</name>
</gene>
<dbReference type="Proteomes" id="UP001497525">
    <property type="component" value="Unassembled WGS sequence"/>
</dbReference>
<reference evidence="3" key="1">
    <citation type="submission" date="2024-06" db="EMBL/GenBank/DDBJ databases">
        <authorList>
            <person name="Liu X."/>
            <person name="Lenzi L."/>
            <person name="Haldenby T S."/>
            <person name="Uol C."/>
        </authorList>
    </citation>
    <scope>NUCLEOTIDE SEQUENCE</scope>
</reference>
<feature type="signal peptide" evidence="1">
    <location>
        <begin position="1"/>
        <end position="23"/>
    </location>
</feature>
<evidence type="ECO:0000256" key="1">
    <source>
        <dbReference type="SAM" id="SignalP"/>
    </source>
</evidence>
<evidence type="ECO:0000259" key="2">
    <source>
        <dbReference type="PROSITE" id="PS50041"/>
    </source>
</evidence>
<dbReference type="InterPro" id="IPR016187">
    <property type="entry name" value="CTDL_fold"/>
</dbReference>